<dbReference type="STRING" id="692275.M3CZW1"/>
<dbReference type="HOGENOM" id="CLU_024207_0_0_1"/>
<dbReference type="OrthoDB" id="2922289at2759"/>
<dbReference type="EMBL" id="KB456268">
    <property type="protein sequence ID" value="EMF09783.1"/>
    <property type="molecule type" value="Genomic_DNA"/>
</dbReference>
<feature type="region of interest" description="Disordered" evidence="1">
    <location>
        <begin position="559"/>
        <end position="599"/>
    </location>
</feature>
<feature type="compositionally biased region" description="Basic and acidic residues" evidence="1">
    <location>
        <begin position="586"/>
        <end position="599"/>
    </location>
</feature>
<proteinExistence type="predicted"/>
<evidence type="ECO:0000313" key="3">
    <source>
        <dbReference type="Proteomes" id="UP000016931"/>
    </source>
</evidence>
<name>M3CZW1_SPHMS</name>
<sequence length="726" mass="81457">MATRKSDMLKPEGNINIPELQSDLRRKYRNVGAKVEEIWRNFTPKQREKAMREAVGDGKVLKHSRDPGLAGLRRVLPDWNLQDITSTPDFFLDRLKHRVKTSLQTQHFEGANGGPGDQEIIRPGAQTININENKFGLFISDDEQYGQYVETTGAEARRAFIENMPVKVRLVIPGNEAYLVISRQTSTFIFYNSLIEEILDLGSDSRATKTASSARKATKEPANAMAKLALEPKPLKSSIAEVIAQAVEQKVALEDYLALLRSEPVVLNQSVNMTNSSRPELVPDDRGRILPMFTDKYITTAFFEVMCNAVKTIVTWEYIVRLVRMLEGDGMNDKLKRPVVVQELSNTCHLEYRRAQSELRRQMSQPAGMASKCFRRITTGGTSRVVIKGQPADYTVSDPQLHYILRICHPDAKHTEAAQWMQRLDDHNTRHPDDFQRLTEFQVLALGDVAIIVSFMHTLSTSLAMVAGSKKLGVLFTTRMGELDAELAQYKGEADFSDHVVPMGNLLEPGVASKALESLENFVIERAGTSLGGLYEEILHDCVTDVEKKCSDAKLNFDKAQSQQQQQQQPLAPPIVEEPKPASFRAEQRREKAKTRPAEEVSAYNITALTPAQLEVAEEPTPQRLKVKPSTASVFFTIFAKSQARGSVSWANFTSAMADLNFSVTPKYGSVFTFHPPQSMGATRSVTLHRPHASDIEGYKLLIVSRRLYRTYGWTQETFEVEESVS</sequence>
<dbReference type="PANTHER" id="PTHR40788:SF1">
    <property type="entry name" value="IPA PROTEIN"/>
    <property type="match status" value="1"/>
</dbReference>
<dbReference type="Proteomes" id="UP000016931">
    <property type="component" value="Unassembled WGS sequence"/>
</dbReference>
<evidence type="ECO:0000256" key="1">
    <source>
        <dbReference type="SAM" id="MobiDB-lite"/>
    </source>
</evidence>
<accession>M3CZW1</accession>
<keyword evidence="3" id="KW-1185">Reference proteome</keyword>
<dbReference type="AlphaFoldDB" id="M3CZW1"/>
<dbReference type="RefSeq" id="XP_016757904.1">
    <property type="nucleotide sequence ID" value="XM_016906480.1"/>
</dbReference>
<protein>
    <submittedName>
        <fullName evidence="2">Uncharacterized protein</fullName>
    </submittedName>
</protein>
<dbReference type="OMA" id="YKFIPEW"/>
<gene>
    <name evidence="2" type="ORF">SEPMUDRAFT_150927</name>
</gene>
<organism evidence="2 3">
    <name type="scientific">Sphaerulina musiva (strain SO2202)</name>
    <name type="common">Poplar stem canker fungus</name>
    <name type="synonym">Septoria musiva</name>
    <dbReference type="NCBI Taxonomy" id="692275"/>
    <lineage>
        <taxon>Eukaryota</taxon>
        <taxon>Fungi</taxon>
        <taxon>Dikarya</taxon>
        <taxon>Ascomycota</taxon>
        <taxon>Pezizomycotina</taxon>
        <taxon>Dothideomycetes</taxon>
        <taxon>Dothideomycetidae</taxon>
        <taxon>Mycosphaerellales</taxon>
        <taxon>Mycosphaerellaceae</taxon>
        <taxon>Sphaerulina</taxon>
    </lineage>
</organism>
<dbReference type="eggNOG" id="ENOG502SJ1Z">
    <property type="taxonomic scope" value="Eukaryota"/>
</dbReference>
<dbReference type="GeneID" id="27903617"/>
<dbReference type="PANTHER" id="PTHR40788">
    <property type="entry name" value="CLR5 DOMAIN-CONTAINING PROTEIN-RELATED"/>
    <property type="match status" value="1"/>
</dbReference>
<reference evidence="2 3" key="1">
    <citation type="journal article" date="2012" name="PLoS Pathog.">
        <title>Diverse lifestyles and strategies of plant pathogenesis encoded in the genomes of eighteen Dothideomycetes fungi.</title>
        <authorList>
            <person name="Ohm R.A."/>
            <person name="Feau N."/>
            <person name="Henrissat B."/>
            <person name="Schoch C.L."/>
            <person name="Horwitz B.A."/>
            <person name="Barry K.W."/>
            <person name="Condon B.J."/>
            <person name="Copeland A.C."/>
            <person name="Dhillon B."/>
            <person name="Glaser F."/>
            <person name="Hesse C.N."/>
            <person name="Kosti I."/>
            <person name="LaButti K."/>
            <person name="Lindquist E.A."/>
            <person name="Lucas S."/>
            <person name="Salamov A.A."/>
            <person name="Bradshaw R.E."/>
            <person name="Ciuffetti L."/>
            <person name="Hamelin R.C."/>
            <person name="Kema G.H.J."/>
            <person name="Lawrence C."/>
            <person name="Scott J.A."/>
            <person name="Spatafora J.W."/>
            <person name="Turgeon B.G."/>
            <person name="de Wit P.J.G.M."/>
            <person name="Zhong S."/>
            <person name="Goodwin S.B."/>
            <person name="Grigoriev I.V."/>
        </authorList>
    </citation>
    <scope>NUCLEOTIDE SEQUENCE [LARGE SCALE GENOMIC DNA]</scope>
    <source>
        <strain evidence="2 3">SO2202</strain>
    </source>
</reference>
<evidence type="ECO:0000313" key="2">
    <source>
        <dbReference type="EMBL" id="EMF09783.1"/>
    </source>
</evidence>